<dbReference type="GO" id="GO:0061630">
    <property type="term" value="F:ubiquitin protein ligase activity"/>
    <property type="evidence" value="ECO:0007669"/>
    <property type="project" value="UniProtKB-EC"/>
</dbReference>
<evidence type="ECO:0000256" key="14">
    <source>
        <dbReference type="SAM" id="Phobius"/>
    </source>
</evidence>
<name>A0A0K9NUX8_ZOSMR</name>
<comment type="catalytic activity">
    <reaction evidence="1">
        <text>S-ubiquitinyl-[E2 ubiquitin-conjugating enzyme]-L-cysteine + [acceptor protein]-L-lysine = [E2 ubiquitin-conjugating enzyme]-L-cysteine + N(6)-ubiquitinyl-[acceptor protein]-L-lysine.</text>
        <dbReference type="EC" id="2.3.2.27"/>
    </reaction>
</comment>
<dbReference type="SUPFAM" id="SSF57850">
    <property type="entry name" value="RING/U-box"/>
    <property type="match status" value="1"/>
</dbReference>
<dbReference type="FunFam" id="3.30.40.10:FF:000187">
    <property type="entry name" value="E3 ubiquitin-protein ligase ATL6"/>
    <property type="match status" value="1"/>
</dbReference>
<keyword evidence="7" id="KW-0479">Metal-binding</keyword>
<evidence type="ECO:0000313" key="17">
    <source>
        <dbReference type="Proteomes" id="UP000036987"/>
    </source>
</evidence>
<evidence type="ECO:0000256" key="9">
    <source>
        <dbReference type="ARBA" id="ARBA00022786"/>
    </source>
</evidence>
<evidence type="ECO:0000256" key="3">
    <source>
        <dbReference type="ARBA" id="ARBA00004906"/>
    </source>
</evidence>
<dbReference type="GO" id="GO:0008270">
    <property type="term" value="F:zinc ion binding"/>
    <property type="evidence" value="ECO:0007669"/>
    <property type="project" value="UniProtKB-KW"/>
</dbReference>
<dbReference type="OrthoDB" id="8062037at2759"/>
<dbReference type="STRING" id="29655.A0A0K9NUX8"/>
<dbReference type="SMART" id="SM00184">
    <property type="entry name" value="RING"/>
    <property type="match status" value="1"/>
</dbReference>
<feature type="transmembrane region" description="Helical" evidence="14">
    <location>
        <begin position="31"/>
        <end position="51"/>
    </location>
</feature>
<keyword evidence="12 14" id="KW-0472">Membrane</keyword>
<keyword evidence="9" id="KW-0833">Ubl conjugation pathway</keyword>
<reference evidence="17" key="1">
    <citation type="journal article" date="2016" name="Nature">
        <title>The genome of the seagrass Zostera marina reveals angiosperm adaptation to the sea.</title>
        <authorList>
            <person name="Olsen J.L."/>
            <person name="Rouze P."/>
            <person name="Verhelst B."/>
            <person name="Lin Y.-C."/>
            <person name="Bayer T."/>
            <person name="Collen J."/>
            <person name="Dattolo E."/>
            <person name="De Paoli E."/>
            <person name="Dittami S."/>
            <person name="Maumus F."/>
            <person name="Michel G."/>
            <person name="Kersting A."/>
            <person name="Lauritano C."/>
            <person name="Lohaus R."/>
            <person name="Toepel M."/>
            <person name="Tonon T."/>
            <person name="Vanneste K."/>
            <person name="Amirebrahimi M."/>
            <person name="Brakel J."/>
            <person name="Bostroem C."/>
            <person name="Chovatia M."/>
            <person name="Grimwood J."/>
            <person name="Jenkins J.W."/>
            <person name="Jueterbock A."/>
            <person name="Mraz A."/>
            <person name="Stam W.T."/>
            <person name="Tice H."/>
            <person name="Bornberg-Bauer E."/>
            <person name="Green P.J."/>
            <person name="Pearson G.A."/>
            <person name="Procaccini G."/>
            <person name="Duarte C.M."/>
            <person name="Schmutz J."/>
            <person name="Reusch T.B.H."/>
            <person name="Van de Peer Y."/>
        </authorList>
    </citation>
    <scope>NUCLEOTIDE SEQUENCE [LARGE SCALE GENOMIC DNA]</scope>
    <source>
        <strain evidence="17">cv. Finnish</strain>
    </source>
</reference>
<dbReference type="PANTHER" id="PTHR46539:SF2">
    <property type="entry name" value="RING-H2 FINGER PROTEIN ATL43"/>
    <property type="match status" value="1"/>
</dbReference>
<evidence type="ECO:0000256" key="10">
    <source>
        <dbReference type="ARBA" id="ARBA00022833"/>
    </source>
</evidence>
<keyword evidence="11 14" id="KW-1133">Transmembrane helix</keyword>
<dbReference type="PANTHER" id="PTHR46539">
    <property type="entry name" value="E3 UBIQUITIN-PROTEIN LIGASE ATL42"/>
    <property type="match status" value="1"/>
</dbReference>
<comment type="subcellular location">
    <subcellularLocation>
        <location evidence="2">Membrane</location>
        <topology evidence="2">Single-pass membrane protein</topology>
    </subcellularLocation>
</comment>
<dbReference type="Pfam" id="PF13639">
    <property type="entry name" value="zf-RING_2"/>
    <property type="match status" value="1"/>
</dbReference>
<keyword evidence="17" id="KW-1185">Reference proteome</keyword>
<evidence type="ECO:0000256" key="7">
    <source>
        <dbReference type="ARBA" id="ARBA00022723"/>
    </source>
</evidence>
<keyword evidence="5" id="KW-0808">Transferase</keyword>
<evidence type="ECO:0000313" key="16">
    <source>
        <dbReference type="EMBL" id="KMZ59867.1"/>
    </source>
</evidence>
<feature type="domain" description="RING-type" evidence="15">
    <location>
        <begin position="102"/>
        <end position="144"/>
    </location>
</feature>
<keyword evidence="6 14" id="KW-0812">Transmembrane</keyword>
<dbReference type="EC" id="2.3.2.27" evidence="4"/>
<proteinExistence type="predicted"/>
<evidence type="ECO:0000256" key="4">
    <source>
        <dbReference type="ARBA" id="ARBA00012483"/>
    </source>
</evidence>
<dbReference type="EMBL" id="LFYR01001714">
    <property type="protein sequence ID" value="KMZ59867.1"/>
    <property type="molecule type" value="Genomic_DNA"/>
</dbReference>
<comment type="caution">
    <text evidence="16">The sequence shown here is derived from an EMBL/GenBank/DDBJ whole genome shotgun (WGS) entry which is preliminary data.</text>
</comment>
<dbReference type="Proteomes" id="UP000036987">
    <property type="component" value="Unassembled WGS sequence"/>
</dbReference>
<dbReference type="InterPro" id="IPR001841">
    <property type="entry name" value="Znf_RING"/>
</dbReference>
<accession>A0A0K9NUX8</accession>
<dbReference type="InterPro" id="IPR013083">
    <property type="entry name" value="Znf_RING/FYVE/PHD"/>
</dbReference>
<evidence type="ECO:0000256" key="2">
    <source>
        <dbReference type="ARBA" id="ARBA00004167"/>
    </source>
</evidence>
<dbReference type="CDD" id="cd16461">
    <property type="entry name" value="RING-H2_EL5-like"/>
    <property type="match status" value="1"/>
</dbReference>
<evidence type="ECO:0000256" key="13">
    <source>
        <dbReference type="PROSITE-ProRule" id="PRU00175"/>
    </source>
</evidence>
<evidence type="ECO:0000259" key="15">
    <source>
        <dbReference type="PROSITE" id="PS50089"/>
    </source>
</evidence>
<evidence type="ECO:0000256" key="11">
    <source>
        <dbReference type="ARBA" id="ARBA00022989"/>
    </source>
</evidence>
<gene>
    <name evidence="16" type="ORF">ZOSMA_64G00840</name>
</gene>
<dbReference type="GO" id="GO:0016020">
    <property type="term" value="C:membrane"/>
    <property type="evidence" value="ECO:0007669"/>
    <property type="project" value="UniProtKB-SubCell"/>
</dbReference>
<organism evidence="16 17">
    <name type="scientific">Zostera marina</name>
    <name type="common">Eelgrass</name>
    <dbReference type="NCBI Taxonomy" id="29655"/>
    <lineage>
        <taxon>Eukaryota</taxon>
        <taxon>Viridiplantae</taxon>
        <taxon>Streptophyta</taxon>
        <taxon>Embryophyta</taxon>
        <taxon>Tracheophyta</taxon>
        <taxon>Spermatophyta</taxon>
        <taxon>Magnoliopsida</taxon>
        <taxon>Liliopsida</taxon>
        <taxon>Zosteraceae</taxon>
        <taxon>Zostera</taxon>
    </lineage>
</organism>
<dbReference type="AlphaFoldDB" id="A0A0K9NUX8"/>
<comment type="pathway">
    <text evidence="3">Protein modification; protein ubiquitination.</text>
</comment>
<keyword evidence="10" id="KW-0862">Zinc</keyword>
<sequence>MRDHQRSVKEIFTPEAPAPDYEKSSVLDPGVGLFLGIPATLLTIFLFFTLYSRYLRYRRNGNLRSSRPFGVKKSVVESLPTFRFGIDARALFEGKDKDDFDCSVCLFPYESMEYLRILPKCKHVFHVTCIDAWLATRSTCPLCRSIVEPDDLLLIPDLNLDLNPNPNPEAISPARVVEDVVSQNINLTNSESEDDALTFPPASIDEMVPIRNVVGGRASFSSMSNREIVVPIPRCQSEYRAKNDDRDPQQIAEELTQLQNWFRGTMKDDS</sequence>
<evidence type="ECO:0000256" key="12">
    <source>
        <dbReference type="ARBA" id="ARBA00023136"/>
    </source>
</evidence>
<dbReference type="PROSITE" id="PS50089">
    <property type="entry name" value="ZF_RING_2"/>
    <property type="match status" value="1"/>
</dbReference>
<evidence type="ECO:0000256" key="1">
    <source>
        <dbReference type="ARBA" id="ARBA00000900"/>
    </source>
</evidence>
<evidence type="ECO:0000256" key="6">
    <source>
        <dbReference type="ARBA" id="ARBA00022692"/>
    </source>
</evidence>
<dbReference type="Gene3D" id="3.30.40.10">
    <property type="entry name" value="Zinc/RING finger domain, C3HC4 (zinc finger)"/>
    <property type="match status" value="1"/>
</dbReference>
<keyword evidence="8 13" id="KW-0863">Zinc-finger</keyword>
<protein>
    <recommendedName>
        <fullName evidence="4">RING-type E3 ubiquitin transferase</fullName>
        <ecNumber evidence="4">2.3.2.27</ecNumber>
    </recommendedName>
</protein>
<evidence type="ECO:0000256" key="8">
    <source>
        <dbReference type="ARBA" id="ARBA00022771"/>
    </source>
</evidence>
<evidence type="ECO:0000256" key="5">
    <source>
        <dbReference type="ARBA" id="ARBA00022679"/>
    </source>
</evidence>